<keyword evidence="5 7" id="KW-0963">Cytoplasm</keyword>
<feature type="domain" description="PhoU" evidence="8">
    <location>
        <begin position="17"/>
        <end position="103"/>
    </location>
</feature>
<evidence type="ECO:0000256" key="4">
    <source>
        <dbReference type="ARBA" id="ARBA00022448"/>
    </source>
</evidence>
<dbReference type="GO" id="GO:0030643">
    <property type="term" value="P:intracellular phosphate ion homeostasis"/>
    <property type="evidence" value="ECO:0007669"/>
    <property type="project" value="InterPro"/>
</dbReference>
<dbReference type="Proteomes" id="UP000323454">
    <property type="component" value="Unassembled WGS sequence"/>
</dbReference>
<dbReference type="FunFam" id="1.20.58.220:FF:000004">
    <property type="entry name" value="Phosphate-specific transport system accessory protein PhoU"/>
    <property type="match status" value="1"/>
</dbReference>
<dbReference type="SUPFAM" id="SSF109755">
    <property type="entry name" value="PhoU-like"/>
    <property type="match status" value="1"/>
</dbReference>
<evidence type="ECO:0000313" key="10">
    <source>
        <dbReference type="Proteomes" id="UP000323454"/>
    </source>
</evidence>
<accession>A0A5B2XD77</accession>
<evidence type="ECO:0000259" key="8">
    <source>
        <dbReference type="Pfam" id="PF01895"/>
    </source>
</evidence>
<dbReference type="PIRSF" id="PIRSF003107">
    <property type="entry name" value="PhoU"/>
    <property type="match status" value="1"/>
</dbReference>
<sequence>MRESFHERLDELGEQLADMAQQAGAAISGATTALLTADLALAERVVEGDAVIDRARSRCEEHAYALLALQAPVATDLRVVLAGVRIAESLERMGDLAKHIARTARRRHPEHAVPDPVRPAFTEMGRICTQLARATELAVRSRSLTLVRSLEESDDEVDQLYRELFITLMAPGWAYGVVAAVDVALLGRFYERFADHAVGVARQMSFVATGRLGKSD</sequence>
<comment type="function">
    <text evidence="7">Plays a role in the regulation of phosphate uptake.</text>
</comment>
<keyword evidence="10" id="KW-1185">Reference proteome</keyword>
<dbReference type="Pfam" id="PF01895">
    <property type="entry name" value="PhoU"/>
    <property type="match status" value="2"/>
</dbReference>
<dbReference type="NCBIfam" id="TIGR02135">
    <property type="entry name" value="phoU_full"/>
    <property type="match status" value="1"/>
</dbReference>
<evidence type="ECO:0000256" key="2">
    <source>
        <dbReference type="ARBA" id="ARBA00008107"/>
    </source>
</evidence>
<protein>
    <recommendedName>
        <fullName evidence="7">Phosphate-specific transport system accessory protein PhoU</fullName>
    </recommendedName>
</protein>
<feature type="domain" description="PhoU" evidence="8">
    <location>
        <begin position="122"/>
        <end position="203"/>
    </location>
</feature>
<dbReference type="GO" id="GO:0006817">
    <property type="term" value="P:phosphate ion transport"/>
    <property type="evidence" value="ECO:0007669"/>
    <property type="project" value="UniProtKB-KW"/>
</dbReference>
<comment type="caution">
    <text evidence="9">The sequence shown here is derived from an EMBL/GenBank/DDBJ whole genome shotgun (WGS) entry which is preliminary data.</text>
</comment>
<dbReference type="RefSeq" id="WP_149850706.1">
    <property type="nucleotide sequence ID" value="NZ_VUOB01000029.1"/>
</dbReference>
<evidence type="ECO:0000256" key="5">
    <source>
        <dbReference type="ARBA" id="ARBA00022490"/>
    </source>
</evidence>
<reference evidence="9 10" key="1">
    <citation type="submission" date="2019-09" db="EMBL/GenBank/DDBJ databases">
        <title>Goodfellowia gen. nov., a new genus of the Pseudonocardineae related to Actinoalloteichus, containing Goodfellowia coeruleoviolacea gen. nov., comb. nov. gen. nov., comb. nov.</title>
        <authorList>
            <person name="Labeda D."/>
        </authorList>
    </citation>
    <scope>NUCLEOTIDE SEQUENCE [LARGE SCALE GENOMIC DNA]</scope>
    <source>
        <strain evidence="9 10">AN110305</strain>
    </source>
</reference>
<dbReference type="PANTHER" id="PTHR42930">
    <property type="entry name" value="PHOSPHATE-SPECIFIC TRANSPORT SYSTEM ACCESSORY PROTEIN PHOU"/>
    <property type="match status" value="1"/>
</dbReference>
<dbReference type="AlphaFoldDB" id="A0A5B2XD77"/>
<keyword evidence="6 7" id="KW-0592">Phosphate transport</keyword>
<proteinExistence type="inferred from homology"/>
<name>A0A5B2XD77_9PSEU</name>
<evidence type="ECO:0000256" key="6">
    <source>
        <dbReference type="ARBA" id="ARBA00022592"/>
    </source>
</evidence>
<comment type="subcellular location">
    <subcellularLocation>
        <location evidence="1 7">Cytoplasm</location>
    </subcellularLocation>
</comment>
<evidence type="ECO:0000256" key="7">
    <source>
        <dbReference type="PIRNR" id="PIRNR003107"/>
    </source>
</evidence>
<dbReference type="InterPro" id="IPR028366">
    <property type="entry name" value="PhoU"/>
</dbReference>
<dbReference type="InterPro" id="IPR026022">
    <property type="entry name" value="PhoU_dom"/>
</dbReference>
<comment type="subunit">
    <text evidence="3 7">Homodimer.</text>
</comment>
<dbReference type="PANTHER" id="PTHR42930:SF3">
    <property type="entry name" value="PHOSPHATE-SPECIFIC TRANSPORT SYSTEM ACCESSORY PROTEIN PHOU"/>
    <property type="match status" value="1"/>
</dbReference>
<dbReference type="EMBL" id="VUOB01000029">
    <property type="protein sequence ID" value="KAA2261303.1"/>
    <property type="molecule type" value="Genomic_DNA"/>
</dbReference>
<evidence type="ECO:0000256" key="1">
    <source>
        <dbReference type="ARBA" id="ARBA00004496"/>
    </source>
</evidence>
<dbReference type="Gene3D" id="1.20.58.220">
    <property type="entry name" value="Phosphate transport system protein phou homolog 2, domain 2"/>
    <property type="match status" value="1"/>
</dbReference>
<dbReference type="InterPro" id="IPR038078">
    <property type="entry name" value="PhoU-like_sf"/>
</dbReference>
<organism evidence="9 10">
    <name type="scientific">Solihabitans fulvus</name>
    <dbReference type="NCBI Taxonomy" id="1892852"/>
    <lineage>
        <taxon>Bacteria</taxon>
        <taxon>Bacillati</taxon>
        <taxon>Actinomycetota</taxon>
        <taxon>Actinomycetes</taxon>
        <taxon>Pseudonocardiales</taxon>
        <taxon>Pseudonocardiaceae</taxon>
        <taxon>Solihabitans</taxon>
    </lineage>
</organism>
<dbReference type="GO" id="GO:0005737">
    <property type="term" value="C:cytoplasm"/>
    <property type="evidence" value="ECO:0007669"/>
    <property type="project" value="UniProtKB-SubCell"/>
</dbReference>
<evidence type="ECO:0000313" key="9">
    <source>
        <dbReference type="EMBL" id="KAA2261303.1"/>
    </source>
</evidence>
<comment type="similarity">
    <text evidence="2 7">Belongs to the PhoU family.</text>
</comment>
<dbReference type="GO" id="GO:0045936">
    <property type="term" value="P:negative regulation of phosphate metabolic process"/>
    <property type="evidence" value="ECO:0007669"/>
    <property type="project" value="InterPro"/>
</dbReference>
<gene>
    <name evidence="9" type="primary">phoU</name>
    <name evidence="9" type="ORF">F0L68_17795</name>
</gene>
<evidence type="ECO:0000256" key="3">
    <source>
        <dbReference type="ARBA" id="ARBA00011738"/>
    </source>
</evidence>
<dbReference type="OrthoDB" id="9814256at2"/>
<keyword evidence="4 7" id="KW-0813">Transport</keyword>
<reference evidence="9 10" key="2">
    <citation type="submission" date="2019-09" db="EMBL/GenBank/DDBJ databases">
        <authorList>
            <person name="Jin C."/>
        </authorList>
    </citation>
    <scope>NUCLEOTIDE SEQUENCE [LARGE SCALE GENOMIC DNA]</scope>
    <source>
        <strain evidence="9 10">AN110305</strain>
    </source>
</reference>